<evidence type="ECO:0000313" key="2">
    <source>
        <dbReference type="Proteomes" id="UP001162992"/>
    </source>
</evidence>
<accession>A0ACC2E5X8</accession>
<comment type="caution">
    <text evidence="1">The sequence shown here is derived from an EMBL/GenBank/DDBJ whole genome shotgun (WGS) entry which is preliminary data.</text>
</comment>
<name>A0ACC2E5X8_DIPCM</name>
<organism evidence="1 2">
    <name type="scientific">Diphasiastrum complanatum</name>
    <name type="common">Issler's clubmoss</name>
    <name type="synonym">Lycopodium complanatum</name>
    <dbReference type="NCBI Taxonomy" id="34168"/>
    <lineage>
        <taxon>Eukaryota</taxon>
        <taxon>Viridiplantae</taxon>
        <taxon>Streptophyta</taxon>
        <taxon>Embryophyta</taxon>
        <taxon>Tracheophyta</taxon>
        <taxon>Lycopodiopsida</taxon>
        <taxon>Lycopodiales</taxon>
        <taxon>Lycopodiaceae</taxon>
        <taxon>Lycopodioideae</taxon>
        <taxon>Diphasiastrum</taxon>
    </lineage>
</organism>
<sequence length="469" mass="52413">MSLFRSRADRNDFVMHLENIEEDTPTQSPSSRPLPETPQPLVEFLSRKWNGSPFDVTSALASSQTTESQKLFSPTPETLQGLRLEKTPFQFASATTSKVVMDQILAARTHSRRKSHRNGSFMCHLSSPLTSSQPPSPIKMEGDELQTHSRRKSHRNGSFMCHLSSPLMSSQPPSPIKMEGDELQYCRAVSSTNEPLQQKWIRWIKNMKDRCTEISFSQSAQVHAAVSVAGVAAGIAGIAIESPTSPTNDGGTEINMALASAASLVATHFMDVAENMGAKPEQVSSVIRSATNVKTTRDMMILTASAATATSRARSMKGTRFSAAVAPNQREQRHLNSFSSNMVCENVEAEDYYTRELLAKGYEFLNRTKTGKLQWRLVIIFLDKRGQVVLKLQRKHMGGSLKKTKKSIIVGMNPHIPSWPERWSIGNREQRRYFSLKTTRGFEEFECESVYLHSLWTQGISNLLSKTTH</sequence>
<proteinExistence type="predicted"/>
<keyword evidence="2" id="KW-1185">Reference proteome</keyword>
<dbReference type="EMBL" id="CM055094">
    <property type="protein sequence ID" value="KAJ7561973.1"/>
    <property type="molecule type" value="Genomic_DNA"/>
</dbReference>
<dbReference type="Proteomes" id="UP001162992">
    <property type="component" value="Chromosome 3"/>
</dbReference>
<protein>
    <submittedName>
        <fullName evidence="1">Uncharacterized protein</fullName>
    </submittedName>
</protein>
<evidence type="ECO:0000313" key="1">
    <source>
        <dbReference type="EMBL" id="KAJ7561973.1"/>
    </source>
</evidence>
<gene>
    <name evidence="1" type="ORF">O6H91_03G050600</name>
</gene>
<reference evidence="2" key="1">
    <citation type="journal article" date="2024" name="Proc. Natl. Acad. Sci. U.S.A.">
        <title>Extraordinary preservation of gene collinearity over three hundred million years revealed in homosporous lycophytes.</title>
        <authorList>
            <person name="Li C."/>
            <person name="Wickell D."/>
            <person name="Kuo L.Y."/>
            <person name="Chen X."/>
            <person name="Nie B."/>
            <person name="Liao X."/>
            <person name="Peng D."/>
            <person name="Ji J."/>
            <person name="Jenkins J."/>
            <person name="Williams M."/>
            <person name="Shu S."/>
            <person name="Plott C."/>
            <person name="Barry K."/>
            <person name="Rajasekar S."/>
            <person name="Grimwood J."/>
            <person name="Han X."/>
            <person name="Sun S."/>
            <person name="Hou Z."/>
            <person name="He W."/>
            <person name="Dai G."/>
            <person name="Sun C."/>
            <person name="Schmutz J."/>
            <person name="Leebens-Mack J.H."/>
            <person name="Li F.W."/>
            <person name="Wang L."/>
        </authorList>
    </citation>
    <scope>NUCLEOTIDE SEQUENCE [LARGE SCALE GENOMIC DNA]</scope>
    <source>
        <strain evidence="2">cv. PW_Plant_1</strain>
    </source>
</reference>